<evidence type="ECO:0000313" key="5">
    <source>
        <dbReference type="Proteomes" id="UP001152523"/>
    </source>
</evidence>
<sequence length="421" mass="48547">MNLYMSSMSSFNFRALVSFQPHWKHSNNFHYCVLPHPKKKRAGFSSFSHDEDSPSPTKQNQIGDDPSAELFGIEPDLQPRRVPSKLRSWFGPNGQYIREFPCPSCRGRGYTPCTECGLERSRQDCLLCQGKGLTTCLQCFGDCVIWEESIDEKPWENAQSLSPIKVKQDDEVDKLDINLSAKRKTKRIYQSPSHEVNLKISRSLKSLNAKTGLFSKRMKIIHADPLRHAQRVAAIKRARRTIASRKRSSEAMKEYFRDPENRRKRSLIMKSMKFHCKNCGREGHRKHYCPDIEDLDRRCRCHLCGEKGHNRRTCPAIVLKRKAGRNRHCRICGQKGHNRRTCPSNTEATSPQNTAKTHVCRLCFSEGHNRRTCAQRSNYVHRKKVMKYNHCRICGQKGHNIRTCPQNNKGASTSNKSFVSL</sequence>
<dbReference type="PANTHER" id="PTHR23002">
    <property type="entry name" value="ZINC FINGER CCHC DOMAIN CONTAINING PROTEIN"/>
    <property type="match status" value="1"/>
</dbReference>
<gene>
    <name evidence="4" type="ORF">CEPIT_LOCUS25576</name>
</gene>
<proteinExistence type="predicted"/>
<evidence type="ECO:0000256" key="1">
    <source>
        <dbReference type="PROSITE-ProRule" id="PRU00047"/>
    </source>
</evidence>
<keyword evidence="1" id="KW-0479">Metal-binding</keyword>
<dbReference type="InterPro" id="IPR001878">
    <property type="entry name" value="Znf_CCHC"/>
</dbReference>
<feature type="region of interest" description="Disordered" evidence="2">
    <location>
        <begin position="43"/>
        <end position="67"/>
    </location>
</feature>
<dbReference type="InterPro" id="IPR036875">
    <property type="entry name" value="Znf_CCHC_sf"/>
</dbReference>
<dbReference type="Gene3D" id="4.10.60.10">
    <property type="entry name" value="Zinc finger, CCHC-type"/>
    <property type="match status" value="2"/>
</dbReference>
<name>A0AAV0EJC0_9ASTE</name>
<dbReference type="PROSITE" id="PS50158">
    <property type="entry name" value="ZF_CCHC"/>
    <property type="match status" value="4"/>
</dbReference>
<keyword evidence="1" id="KW-0862">Zinc</keyword>
<dbReference type="EMBL" id="CAMAPF010000933">
    <property type="protein sequence ID" value="CAH9123893.1"/>
    <property type="molecule type" value="Genomic_DNA"/>
</dbReference>
<dbReference type="SMART" id="SM00343">
    <property type="entry name" value="ZnF_C2HC"/>
    <property type="match status" value="5"/>
</dbReference>
<dbReference type="GO" id="GO:0003676">
    <property type="term" value="F:nucleic acid binding"/>
    <property type="evidence" value="ECO:0007669"/>
    <property type="project" value="InterPro"/>
</dbReference>
<organism evidence="4 5">
    <name type="scientific">Cuscuta epithymum</name>
    <dbReference type="NCBI Taxonomy" id="186058"/>
    <lineage>
        <taxon>Eukaryota</taxon>
        <taxon>Viridiplantae</taxon>
        <taxon>Streptophyta</taxon>
        <taxon>Embryophyta</taxon>
        <taxon>Tracheophyta</taxon>
        <taxon>Spermatophyta</taxon>
        <taxon>Magnoliopsida</taxon>
        <taxon>eudicotyledons</taxon>
        <taxon>Gunneridae</taxon>
        <taxon>Pentapetalae</taxon>
        <taxon>asterids</taxon>
        <taxon>lamiids</taxon>
        <taxon>Solanales</taxon>
        <taxon>Convolvulaceae</taxon>
        <taxon>Cuscuteae</taxon>
        <taxon>Cuscuta</taxon>
        <taxon>Cuscuta subgen. Cuscuta</taxon>
    </lineage>
</organism>
<evidence type="ECO:0000313" key="4">
    <source>
        <dbReference type="EMBL" id="CAH9123893.1"/>
    </source>
</evidence>
<feature type="domain" description="CCHC-type" evidence="3">
    <location>
        <begin position="276"/>
        <end position="291"/>
    </location>
</feature>
<feature type="domain" description="CCHC-type" evidence="3">
    <location>
        <begin position="300"/>
        <end position="315"/>
    </location>
</feature>
<feature type="domain" description="CCHC-type" evidence="3">
    <location>
        <begin position="329"/>
        <end position="344"/>
    </location>
</feature>
<keyword evidence="5" id="KW-1185">Reference proteome</keyword>
<dbReference type="GO" id="GO:0008270">
    <property type="term" value="F:zinc ion binding"/>
    <property type="evidence" value="ECO:0007669"/>
    <property type="project" value="UniProtKB-KW"/>
</dbReference>
<dbReference type="Proteomes" id="UP001152523">
    <property type="component" value="Unassembled WGS sequence"/>
</dbReference>
<dbReference type="SUPFAM" id="SSF57756">
    <property type="entry name" value="Retrovirus zinc finger-like domains"/>
    <property type="match status" value="2"/>
</dbReference>
<dbReference type="AlphaFoldDB" id="A0AAV0EJC0"/>
<dbReference type="InterPro" id="IPR051714">
    <property type="entry name" value="Znf_CCHC_NABP"/>
</dbReference>
<reference evidence="4" key="1">
    <citation type="submission" date="2022-07" db="EMBL/GenBank/DDBJ databases">
        <authorList>
            <person name="Macas J."/>
            <person name="Novak P."/>
            <person name="Neumann P."/>
        </authorList>
    </citation>
    <scope>NUCLEOTIDE SEQUENCE</scope>
</reference>
<protein>
    <recommendedName>
        <fullName evidence="3">CCHC-type domain-containing protein</fullName>
    </recommendedName>
</protein>
<accession>A0AAV0EJC0</accession>
<comment type="caution">
    <text evidence="4">The sequence shown here is derived from an EMBL/GenBank/DDBJ whole genome shotgun (WGS) entry which is preliminary data.</text>
</comment>
<evidence type="ECO:0000259" key="3">
    <source>
        <dbReference type="PROSITE" id="PS50158"/>
    </source>
</evidence>
<keyword evidence="1" id="KW-0863">Zinc-finger</keyword>
<feature type="domain" description="CCHC-type" evidence="3">
    <location>
        <begin position="391"/>
        <end position="406"/>
    </location>
</feature>
<evidence type="ECO:0000256" key="2">
    <source>
        <dbReference type="SAM" id="MobiDB-lite"/>
    </source>
</evidence>